<feature type="domain" description="4-fold beta flower" evidence="2">
    <location>
        <begin position="22"/>
        <end position="134"/>
    </location>
</feature>
<dbReference type="InterPro" id="IPR048911">
    <property type="entry name" value="Bflower"/>
</dbReference>
<proteinExistence type="predicted"/>
<dbReference type="OrthoDB" id="7068845at2"/>
<evidence type="ECO:0000313" key="3">
    <source>
        <dbReference type="EMBL" id="SDH65805.1"/>
    </source>
</evidence>
<name>A0A1G8E7E4_CHIFI</name>
<dbReference type="AlphaFoldDB" id="A0A1G8E7E4"/>
<dbReference type="Pfam" id="PF21784">
    <property type="entry name" value="Bflower"/>
    <property type="match status" value="1"/>
</dbReference>
<keyword evidence="1" id="KW-0732">Signal</keyword>
<dbReference type="EMBL" id="FNBN01000017">
    <property type="protein sequence ID" value="SDH65805.1"/>
    <property type="molecule type" value="Genomic_DNA"/>
</dbReference>
<protein>
    <recommendedName>
        <fullName evidence="2">4-fold beta flower domain-containing protein</fullName>
    </recommendedName>
</protein>
<dbReference type="STRING" id="104663.SAMN04488121_11719"/>
<feature type="signal peptide" evidence="1">
    <location>
        <begin position="1"/>
        <end position="18"/>
    </location>
</feature>
<evidence type="ECO:0000259" key="2">
    <source>
        <dbReference type="Pfam" id="PF21784"/>
    </source>
</evidence>
<gene>
    <name evidence="3" type="ORF">SAMN04488121_11719</name>
</gene>
<sequence length="140" mass="16036">MKRFLTFLLVFFCCTAAAQDVALFNKEGKAIAYIDTIDKDRTIYLYSGEPVAVISEGDVYGFNGKHLGWFEKGIVRDHDGKRIGNTKKAAKGYTQYEPYKSYKQQKPYVGYKSYPPYKPYFSDFWSDASSEAFLLKGIEN</sequence>
<reference evidence="3 4" key="1">
    <citation type="submission" date="2016-10" db="EMBL/GenBank/DDBJ databases">
        <authorList>
            <person name="de Groot N.N."/>
        </authorList>
    </citation>
    <scope>NUCLEOTIDE SEQUENCE [LARGE SCALE GENOMIC DNA]</scope>
    <source>
        <strain evidence="3 4">DSM 527</strain>
    </source>
</reference>
<organism evidence="3 4">
    <name type="scientific">Chitinophaga filiformis</name>
    <name type="common">Myxococcus filiformis</name>
    <name type="synonym">Flexibacter filiformis</name>
    <dbReference type="NCBI Taxonomy" id="104663"/>
    <lineage>
        <taxon>Bacteria</taxon>
        <taxon>Pseudomonadati</taxon>
        <taxon>Bacteroidota</taxon>
        <taxon>Chitinophagia</taxon>
        <taxon>Chitinophagales</taxon>
        <taxon>Chitinophagaceae</taxon>
        <taxon>Chitinophaga</taxon>
    </lineage>
</organism>
<feature type="chain" id="PRO_5011701330" description="4-fold beta flower domain-containing protein" evidence="1">
    <location>
        <begin position="19"/>
        <end position="140"/>
    </location>
</feature>
<accession>A0A1G8E7E4</accession>
<dbReference type="Proteomes" id="UP000199045">
    <property type="component" value="Unassembled WGS sequence"/>
</dbReference>
<dbReference type="RefSeq" id="WP_089839021.1">
    <property type="nucleotide sequence ID" value="NZ_FNBN01000017.1"/>
</dbReference>
<evidence type="ECO:0000313" key="4">
    <source>
        <dbReference type="Proteomes" id="UP000199045"/>
    </source>
</evidence>
<evidence type="ECO:0000256" key="1">
    <source>
        <dbReference type="SAM" id="SignalP"/>
    </source>
</evidence>